<evidence type="ECO:0000313" key="3">
    <source>
        <dbReference type="Proteomes" id="UP000029267"/>
    </source>
</evidence>
<reference evidence="2 3" key="1">
    <citation type="journal article" date="2014" name="Genome Announc.">
        <title>Draft Genome Sequence of Geobacillus icigianus Strain G1w1T Isolated from Hot Springs in the Valley of Geysers, Kamchatka (Russian Federation).</title>
        <authorList>
            <person name="Bryanskaya A.V."/>
            <person name="Rozanov A.S."/>
            <person name="Logacheva M.D."/>
            <person name="Kotenko A.V."/>
            <person name="Peltek S.E."/>
        </authorList>
    </citation>
    <scope>NUCLEOTIDE SEQUENCE [LARGE SCALE GENOMIC DNA]</scope>
    <source>
        <strain evidence="2 3">G1w1</strain>
    </source>
</reference>
<keyword evidence="1" id="KW-1133">Transmembrane helix</keyword>
<protein>
    <recommendedName>
        <fullName evidence="4">Processed acidic surface protein</fullName>
    </recommendedName>
</protein>
<organism evidence="2 3">
    <name type="scientific">Geobacillus icigianus</name>
    <dbReference type="NCBI Taxonomy" id="1430331"/>
    <lineage>
        <taxon>Bacteria</taxon>
        <taxon>Bacillati</taxon>
        <taxon>Bacillota</taxon>
        <taxon>Bacilli</taxon>
        <taxon>Bacillales</taxon>
        <taxon>Anoxybacillaceae</taxon>
        <taxon>Geobacillus</taxon>
    </lineage>
</organism>
<accession>A0ABU6BGP7</accession>
<dbReference type="Proteomes" id="UP000029267">
    <property type="component" value="Unassembled WGS sequence"/>
</dbReference>
<evidence type="ECO:0008006" key="4">
    <source>
        <dbReference type="Google" id="ProtNLM"/>
    </source>
</evidence>
<gene>
    <name evidence="2" type="ORF">EP10_001801</name>
</gene>
<dbReference type="NCBIfam" id="TIGR04383">
    <property type="entry name" value="acidic_w_LPXTA"/>
    <property type="match status" value="1"/>
</dbReference>
<dbReference type="EMBL" id="JPYA02000002">
    <property type="protein sequence ID" value="MEB3750960.1"/>
    <property type="molecule type" value="Genomic_DNA"/>
</dbReference>
<evidence type="ECO:0000256" key="1">
    <source>
        <dbReference type="SAM" id="Phobius"/>
    </source>
</evidence>
<keyword evidence="1" id="KW-0812">Transmembrane</keyword>
<keyword evidence="3" id="KW-1185">Reference proteome</keyword>
<proteinExistence type="predicted"/>
<keyword evidence="1" id="KW-0472">Membrane</keyword>
<evidence type="ECO:0000313" key="2">
    <source>
        <dbReference type="EMBL" id="MEB3750960.1"/>
    </source>
</evidence>
<feature type="transmembrane region" description="Helical" evidence="1">
    <location>
        <begin position="278"/>
        <end position="296"/>
    </location>
</feature>
<comment type="caution">
    <text evidence="2">The sequence shown here is derived from an EMBL/GenBank/DDBJ whole genome shotgun (WGS) entry which is preliminary data.</text>
</comment>
<dbReference type="InterPro" id="IPR030832">
    <property type="entry name" value="Acidic_LPXTA"/>
</dbReference>
<sequence length="304" mass="34192">MVSKRLIIIALVVALCAFPLKADAISRSELEQYAASVGWTVSDLLAYLDRYGLTAADFRTIDELKQWVGTPLTEPLFHDVLRRHRLTVEELEALLGQFGETVQDYPFVEDLDRAIRFYSQHNATMQQINDLLGALGMNEQEVRQFSRHVASLSDPQLPGKLRALRARLRPFEETEGPWTSEQRRELKAIWQEALALLELNAHRSADWPGIKAAGAEPLHVRLYNRQGEQVADVALTREMLSSGYIVRAGEKGIEAGLLALEMKGEMYGEKLPETASPYLARTLAGALLACAGLYLYRRTARWRG</sequence>
<dbReference type="RefSeq" id="WP_108209734.1">
    <property type="nucleotide sequence ID" value="NZ_JPYA02000002.1"/>
</dbReference>
<name>A0ABU6BGP7_9BACL</name>